<accession>A0ABN9S1R7</accession>
<proteinExistence type="predicted"/>
<evidence type="ECO:0000256" key="1">
    <source>
        <dbReference type="SAM" id="MobiDB-lite"/>
    </source>
</evidence>
<sequence>MGFEATWRGAAPPVVAAPPLTPCGTAWLALPALALLRMGAHHGPPPQPAAVASSAPRSGKGRAKPPDVISRLLDETVVPNVRHRWEAYLRGSEALERLRRSQAVYRHARPGDSAVVQACFTTAFLREGEGAFAVLSDVNIQAFVDTCLELWPILEPEVRERLLELARSGQLRHRLFESYTSPLPEYPASVCAAGAQQMQWEELEHASTQDRQDSSLYRAKGILPLRLNNIGLEHVAAAFQRSEVAKFDARRLLPPGALNITLLQLSNMNGAGARSVPYNSGALFSDVARCHTPLLNLIQKFPRWGPQSELVAWTTRVMIPWMLDQECPPVRSLSQVGEASVNFSHEEMRWSSLHRHTTATNEKYRTSHKENRSIQTGAISARRLAGFKNIDFATLLGIGELVEHVHAFVRLGPTGGLYHNDMFDNIIVQVSTTIDVVVVPANCSHLVTSESSRATTILPSKGGILEWATQGMRRGQSKVPFYHFKLRPGEGVVLPSGAVHNVFARSPHRIGLSAFMEPKFGKMQWGSSAPAGAFGRADRGYLAARSVAVRVLKKLWERRRLGMFWHTARLELI</sequence>
<feature type="region of interest" description="Disordered" evidence="1">
    <location>
        <begin position="44"/>
        <end position="66"/>
    </location>
</feature>
<feature type="compositionally biased region" description="Basic and acidic residues" evidence="1">
    <location>
        <begin position="362"/>
        <end position="371"/>
    </location>
</feature>
<dbReference type="EMBL" id="CAUYUJ010009025">
    <property type="protein sequence ID" value="CAK0825671.1"/>
    <property type="molecule type" value="Genomic_DNA"/>
</dbReference>
<reference evidence="2" key="1">
    <citation type="submission" date="2023-10" db="EMBL/GenBank/DDBJ databases">
        <authorList>
            <person name="Chen Y."/>
            <person name="Shah S."/>
            <person name="Dougan E. K."/>
            <person name="Thang M."/>
            <person name="Chan C."/>
        </authorList>
    </citation>
    <scope>NUCLEOTIDE SEQUENCE [LARGE SCALE GENOMIC DNA]</scope>
</reference>
<evidence type="ECO:0000313" key="3">
    <source>
        <dbReference type="Proteomes" id="UP001189429"/>
    </source>
</evidence>
<keyword evidence="3" id="KW-1185">Reference proteome</keyword>
<name>A0ABN9S1R7_9DINO</name>
<dbReference type="Proteomes" id="UP001189429">
    <property type="component" value="Unassembled WGS sequence"/>
</dbReference>
<feature type="region of interest" description="Disordered" evidence="1">
    <location>
        <begin position="352"/>
        <end position="371"/>
    </location>
</feature>
<evidence type="ECO:0008006" key="4">
    <source>
        <dbReference type="Google" id="ProtNLM"/>
    </source>
</evidence>
<organism evidence="2 3">
    <name type="scientific">Prorocentrum cordatum</name>
    <dbReference type="NCBI Taxonomy" id="2364126"/>
    <lineage>
        <taxon>Eukaryota</taxon>
        <taxon>Sar</taxon>
        <taxon>Alveolata</taxon>
        <taxon>Dinophyceae</taxon>
        <taxon>Prorocentrales</taxon>
        <taxon>Prorocentraceae</taxon>
        <taxon>Prorocentrum</taxon>
    </lineage>
</organism>
<feature type="compositionally biased region" description="Low complexity" evidence="1">
    <location>
        <begin position="49"/>
        <end position="58"/>
    </location>
</feature>
<evidence type="ECO:0000313" key="2">
    <source>
        <dbReference type="EMBL" id="CAK0825671.1"/>
    </source>
</evidence>
<gene>
    <name evidence="2" type="ORF">PCOR1329_LOCUS25741</name>
</gene>
<dbReference type="Gene3D" id="2.60.120.650">
    <property type="entry name" value="Cupin"/>
    <property type="match status" value="1"/>
</dbReference>
<protein>
    <recommendedName>
        <fullName evidence="4">Bifunctional lysine-specific demethylase and histidyl-hydroxylase</fullName>
    </recommendedName>
</protein>
<comment type="caution">
    <text evidence="2">The sequence shown here is derived from an EMBL/GenBank/DDBJ whole genome shotgun (WGS) entry which is preliminary data.</text>
</comment>
<dbReference type="SUPFAM" id="SSF51197">
    <property type="entry name" value="Clavaminate synthase-like"/>
    <property type="match status" value="1"/>
</dbReference>